<dbReference type="InterPro" id="IPR017034">
    <property type="entry name" value="Abi_system_AbiD/AbiF"/>
</dbReference>
<sequence length="320" mass="37399">MAIKSPKIWTSFEDQLTLLQQRGMIVEDRDKALHYLSKLGYYRLSGYFYPFRQFDGSGRRADCFAEATYFNDVLALYMFDKALRVLAMDALERIEVAVKVEVAYLLGKHHALAHEDPTFFQKDSVNFQHAKWLSNYQKLLNREKQKNDVKSERQSSFVQHHMHHYDGALPIWVGCEVWDFGTLSNLFRGLEFKYSDQIAKKYGIHSGKALSSFLYTFNTVRNISAHHGRLWNRGIVGRASLAAIKGPQWKRLNNEQAFTAFCLMQWMMQNICPNSEWKIRVKNTIKKFPIVRGGAVNEVNLQRFGIPDGMDLERWQLWNR</sequence>
<accession>A0ABY2C266</accession>
<proteinExistence type="predicted"/>
<comment type="caution">
    <text evidence="1">The sequence shown here is derived from an EMBL/GenBank/DDBJ whole genome shotgun (WGS) entry which is preliminary data.</text>
</comment>
<reference evidence="1 2" key="1">
    <citation type="submission" date="2019-03" db="EMBL/GenBank/DDBJ databases">
        <title>Genomic Encyclopedia of Type Strains, Phase IV (KMG-IV): sequencing the most valuable type-strain genomes for metagenomic binning, comparative biology and taxonomic classification.</title>
        <authorList>
            <person name="Goeker M."/>
        </authorList>
    </citation>
    <scope>NUCLEOTIDE SEQUENCE [LARGE SCALE GENOMIC DNA]</scope>
    <source>
        <strain evidence="1 2">DSM 17474</strain>
    </source>
</reference>
<dbReference type="InterPro" id="IPR011664">
    <property type="entry name" value="Abi_system_AbiD/AbiF-like"/>
</dbReference>
<name>A0ABY2C266_9NEIS</name>
<protein>
    <submittedName>
        <fullName evidence="1">Abortive infection bacteriophage resistance protein</fullName>
    </submittedName>
</protein>
<keyword evidence="2" id="KW-1185">Reference proteome</keyword>
<dbReference type="RefSeq" id="WP_132952744.1">
    <property type="nucleotide sequence ID" value="NZ_SLXE01000003.1"/>
</dbReference>
<dbReference type="Proteomes" id="UP000294721">
    <property type="component" value="Unassembled WGS sequence"/>
</dbReference>
<organism evidence="1 2">
    <name type="scientific">Uruburuella suis</name>
    <dbReference type="NCBI Taxonomy" id="252130"/>
    <lineage>
        <taxon>Bacteria</taxon>
        <taxon>Pseudomonadati</taxon>
        <taxon>Pseudomonadota</taxon>
        <taxon>Betaproteobacteria</taxon>
        <taxon>Neisseriales</taxon>
        <taxon>Neisseriaceae</taxon>
        <taxon>Uruburuella</taxon>
    </lineage>
</organism>
<gene>
    <name evidence="1" type="ORF">EV680_103105</name>
</gene>
<dbReference type="Pfam" id="PF07751">
    <property type="entry name" value="Abi_2"/>
    <property type="match status" value="1"/>
</dbReference>
<dbReference type="PIRSF" id="PIRSF034934">
    <property type="entry name" value="AbiF_AbiD"/>
    <property type="match status" value="1"/>
</dbReference>
<dbReference type="EMBL" id="SLXE01000003">
    <property type="protein sequence ID" value="TCP09363.1"/>
    <property type="molecule type" value="Genomic_DNA"/>
</dbReference>
<evidence type="ECO:0000313" key="1">
    <source>
        <dbReference type="EMBL" id="TCP09363.1"/>
    </source>
</evidence>
<evidence type="ECO:0000313" key="2">
    <source>
        <dbReference type="Proteomes" id="UP000294721"/>
    </source>
</evidence>